<dbReference type="Proteomes" id="UP000249057">
    <property type="component" value="Unassembled WGS sequence"/>
</dbReference>
<reference evidence="1" key="1">
    <citation type="submission" date="2018-02" db="EMBL/GenBank/DDBJ databases">
        <title>The genomes of Aspergillus section Nigri reveals drivers in fungal speciation.</title>
        <authorList>
            <consortium name="DOE Joint Genome Institute"/>
            <person name="Vesth T.C."/>
            <person name="Nybo J."/>
            <person name="Theobald S."/>
            <person name="Brandl J."/>
            <person name="Frisvad J.C."/>
            <person name="Nielsen K.F."/>
            <person name="Lyhne E.K."/>
            <person name="Kogle M.E."/>
            <person name="Kuo A."/>
            <person name="Riley R."/>
            <person name="Clum A."/>
            <person name="Nolan M."/>
            <person name="Lipzen A."/>
            <person name="Salamov A."/>
            <person name="Henrissat B."/>
            <person name="Wiebenga A."/>
            <person name="De vries R.P."/>
            <person name="Grigoriev I.V."/>
            <person name="Mortensen U.H."/>
            <person name="Andersen M.R."/>
            <person name="Baker S.E."/>
        </authorList>
    </citation>
    <scope>NUCLEOTIDE SEQUENCE</scope>
    <source>
        <strain evidence="1">CBS 621.78</strain>
    </source>
</reference>
<keyword evidence="2" id="KW-1185">Reference proteome</keyword>
<dbReference type="EMBL" id="KZ825428">
    <property type="protein sequence ID" value="RAH39858.1"/>
    <property type="molecule type" value="Genomic_DNA"/>
</dbReference>
<name>A0ACD1FSA3_9EURO</name>
<sequence length="1179" mass="133225">METRKKRLSHNAYTVALLAPLEVELSAVRYMLDEEHEQLPATKGDPNRYVLGQLSQHNVAIASLPAGYQGTISAAIVARDLAAPSSGVPSSIVDVRLGDVVVSVPSGTQGGVVQYDLGKQTTTGFQRKGFLCPPPNEWLATVPQIRSDHLRYPALSKYKRPSSDLDVLFKSEYDHQFNKPTCQSCDRQNEVLRPERSDPKQPVIHYGVIASGDRVMKNARERDMISGSVEGAICFEMEAAGLMNDFRCIVIRGISDYADSHKNDVWHPYAAAAAAAVAKELLSYLEASKMVKRSQHVSKRQNFFSLQSRLRVQEDDQEEVITLPALFEPWSRPERPFETPPKPKRILTEGRAGQPDGKAQAHALWLTVNEPCVCERVLFIPDGLDEVSRWERDIWGDRPQTMTSLYQSIVSKIWRKDILQLGIRDDQGHRLTEGAVEDIHQLDIENYVAKEINLIEGLAFHGLANDTIEFQEEDRASICRLLKRHEEELPRMSERVLRKVSFLRTSEDNAHNSRHSFHFLHLTFQEYFAARYFVRHWIRDKPLPCYCLTRKDPPTIPPRLFLQTEKYNAHYNNSGASLWPKASNGELVRGIFQQFEAEPRDLVGAAHQSLIMHCLSELAVGSSDSAIPAIISQFEDNLLQWELLKCKSHLVPPLISDPECPARVIVALFSPEYEQYHELVLETLQSGKRELPVEALRSTVRLLEQSNRVQVRPLATEVLTQSQGPIPQDIEYILVRILRNNRVEMRKAVAEGLLRGRYLSESTVHDIALLLEHCESDLRHTLMRATAPVKHLPERIVEALLQFINDEQFIGESNAISCLSAFLEDERTLIRYRAARALEVKNTVLPCWVYQGLVNLLADNADYVRRAAYDSLCCQQSLPEQILHTSIPLLSVEAKSENRLGNENAHNISTIFGNQTVLPDGVRQSVGRLLKARSFYTRLVAGWALAPQIGLVDAMMGDIALLLEQDNLPLRKITINKLLGPKHFRDRLLRFLRVKLKSPDVDPLPIASLLLVRHSVLPDQVLQGLHALLMGADSRMRDYASWALLRQRHLSWEMLRLLLYTLVNHEENHPTAATKVLAKQECVPNDIIAALVLLLKHVRPVLRIQAAFVLVQQPRLEENILHDLALLVCASESRVSYEDDPYTAAANKGRTIRSAQQNGPSTCHSPRKPSQPARLESPA</sequence>
<evidence type="ECO:0000313" key="1">
    <source>
        <dbReference type="EMBL" id="RAH39858.1"/>
    </source>
</evidence>
<evidence type="ECO:0000313" key="2">
    <source>
        <dbReference type="Proteomes" id="UP000249057"/>
    </source>
</evidence>
<gene>
    <name evidence="1" type="ORF">BO95DRAFT_489014</name>
</gene>
<organism evidence="1 2">
    <name type="scientific">Aspergillus brunneoviolaceus CBS 621.78</name>
    <dbReference type="NCBI Taxonomy" id="1450534"/>
    <lineage>
        <taxon>Eukaryota</taxon>
        <taxon>Fungi</taxon>
        <taxon>Dikarya</taxon>
        <taxon>Ascomycota</taxon>
        <taxon>Pezizomycotina</taxon>
        <taxon>Eurotiomycetes</taxon>
        <taxon>Eurotiomycetidae</taxon>
        <taxon>Eurotiales</taxon>
        <taxon>Aspergillaceae</taxon>
        <taxon>Aspergillus</taxon>
        <taxon>Aspergillus subgen. Circumdati</taxon>
    </lineage>
</organism>
<proteinExistence type="predicted"/>
<accession>A0ACD1FSA3</accession>
<protein>
    <submittedName>
        <fullName evidence="1">Uncharacterized protein</fullName>
    </submittedName>
</protein>